<dbReference type="Gene3D" id="3.40.50.1820">
    <property type="entry name" value="alpha/beta hydrolase"/>
    <property type="match status" value="1"/>
</dbReference>
<evidence type="ECO:0000256" key="1">
    <source>
        <dbReference type="ARBA" id="ARBA00022801"/>
    </source>
</evidence>
<evidence type="ECO:0000313" key="3">
    <source>
        <dbReference type="EMBL" id="RLV58893.1"/>
    </source>
</evidence>
<dbReference type="RefSeq" id="WP_121839795.1">
    <property type="nucleotide sequence ID" value="NZ_ML014800.1"/>
</dbReference>
<name>A0A3L8PW95_9GAMM</name>
<proteinExistence type="predicted"/>
<gene>
    <name evidence="3" type="ORF">D5018_14920</name>
</gene>
<dbReference type="Proteomes" id="UP000281474">
    <property type="component" value="Unassembled WGS sequence"/>
</dbReference>
<dbReference type="PANTHER" id="PTHR46118">
    <property type="entry name" value="PROTEIN ABHD11"/>
    <property type="match status" value="1"/>
</dbReference>
<dbReference type="OrthoDB" id="9808398at2"/>
<dbReference type="SUPFAM" id="SSF53474">
    <property type="entry name" value="alpha/beta-Hydrolases"/>
    <property type="match status" value="1"/>
</dbReference>
<accession>A0A3L8PW95</accession>
<dbReference type="InterPro" id="IPR000073">
    <property type="entry name" value="AB_hydrolase_1"/>
</dbReference>
<dbReference type="PANTHER" id="PTHR46118:SF4">
    <property type="entry name" value="PROTEIN ABHD11"/>
    <property type="match status" value="1"/>
</dbReference>
<keyword evidence="4" id="KW-1185">Reference proteome</keyword>
<dbReference type="AlphaFoldDB" id="A0A3L8PW95"/>
<reference evidence="3 4" key="1">
    <citation type="submission" date="2018-09" db="EMBL/GenBank/DDBJ databases">
        <title>Phylogeny of the Shewanellaceae, and recommendation for two new genera, Pseudoshewanella and Parashewanella.</title>
        <authorList>
            <person name="Wang G."/>
        </authorList>
    </citation>
    <scope>NUCLEOTIDE SEQUENCE [LARGE SCALE GENOMIC DNA]</scope>
    <source>
        <strain evidence="3 4">C51</strain>
    </source>
</reference>
<evidence type="ECO:0000259" key="2">
    <source>
        <dbReference type="Pfam" id="PF00561"/>
    </source>
</evidence>
<dbReference type="InterPro" id="IPR029058">
    <property type="entry name" value="AB_hydrolase_fold"/>
</dbReference>
<sequence length="254" mass="28621">MNYVVSGQGPSIILIHGLFGNLDNLKNLAQHLETDYQVIRIDLPNHGASPHIDNLNFDIISQQLLTVFNELHIEKAHFVGHSLGGKAAMAFALNNSNKCLSVIAADIAPAKYPRRHDSVFNALTSLPLNQGSDRKAALQHLVSSGIETPTAQFLLKNLQRNDTGFTWKMNLQGLLNSYETLIDWPYQRIQYTGPCLFIRGGNSDYITQEHRQDILSQFPKVQAKTIHETGHWLHAEKPMVFNRIVKEFIDSQNQ</sequence>
<dbReference type="GO" id="GO:0016787">
    <property type="term" value="F:hydrolase activity"/>
    <property type="evidence" value="ECO:0007669"/>
    <property type="project" value="UniProtKB-KW"/>
</dbReference>
<evidence type="ECO:0000313" key="4">
    <source>
        <dbReference type="Proteomes" id="UP000281474"/>
    </source>
</evidence>
<dbReference type="Pfam" id="PF00561">
    <property type="entry name" value="Abhydrolase_1"/>
    <property type="match status" value="1"/>
</dbReference>
<dbReference type="EMBL" id="QZEI01000051">
    <property type="protein sequence ID" value="RLV58893.1"/>
    <property type="molecule type" value="Genomic_DNA"/>
</dbReference>
<feature type="domain" description="AB hydrolase-1" evidence="2">
    <location>
        <begin position="10"/>
        <end position="238"/>
    </location>
</feature>
<protein>
    <submittedName>
        <fullName evidence="3">Alpha/beta fold hydrolase</fullName>
    </submittedName>
</protein>
<organism evidence="3 4">
    <name type="scientific">Parashewanella curva</name>
    <dbReference type="NCBI Taxonomy" id="2338552"/>
    <lineage>
        <taxon>Bacteria</taxon>
        <taxon>Pseudomonadati</taxon>
        <taxon>Pseudomonadota</taxon>
        <taxon>Gammaproteobacteria</taxon>
        <taxon>Alteromonadales</taxon>
        <taxon>Shewanellaceae</taxon>
        <taxon>Parashewanella</taxon>
    </lineage>
</organism>
<comment type="caution">
    <text evidence="3">The sequence shown here is derived from an EMBL/GenBank/DDBJ whole genome shotgun (WGS) entry which is preliminary data.</text>
</comment>
<keyword evidence="1 3" id="KW-0378">Hydrolase</keyword>